<feature type="transmembrane region" description="Helical" evidence="5">
    <location>
        <begin position="250"/>
        <end position="267"/>
    </location>
</feature>
<organism evidence="6 7">
    <name type="scientific">Bordetella genomosp. 9</name>
    <dbReference type="NCBI Taxonomy" id="1416803"/>
    <lineage>
        <taxon>Bacteria</taxon>
        <taxon>Pseudomonadati</taxon>
        <taxon>Pseudomonadota</taxon>
        <taxon>Betaproteobacteria</taxon>
        <taxon>Burkholderiales</taxon>
        <taxon>Alcaligenaceae</taxon>
        <taxon>Bordetella</taxon>
    </lineage>
</organism>
<proteinExistence type="inferred from homology"/>
<name>A0A1W6YYJ1_9BORD</name>
<evidence type="ECO:0000313" key="6">
    <source>
        <dbReference type="EMBL" id="ARP86167.1"/>
    </source>
</evidence>
<keyword evidence="5" id="KW-1003">Cell membrane</keyword>
<keyword evidence="3 5" id="KW-1133">Transmembrane helix</keyword>
<keyword evidence="2 5" id="KW-0812">Transmembrane</keyword>
<keyword evidence="7" id="KW-1185">Reference proteome</keyword>
<dbReference type="RefSeq" id="WP_086072039.1">
    <property type="nucleotide sequence ID" value="NZ_CP021109.1"/>
</dbReference>
<protein>
    <recommendedName>
        <fullName evidence="5">Probable membrane transporter protein</fullName>
    </recommendedName>
</protein>
<accession>A0A1W6YYJ1</accession>
<feature type="transmembrane region" description="Helical" evidence="5">
    <location>
        <begin position="48"/>
        <end position="66"/>
    </location>
</feature>
<gene>
    <name evidence="6" type="ORF">CAL13_08085</name>
</gene>
<comment type="similarity">
    <text evidence="5">Belongs to the 4-toluene sulfonate uptake permease (TSUP) (TC 2.A.102) family.</text>
</comment>
<evidence type="ECO:0000256" key="1">
    <source>
        <dbReference type="ARBA" id="ARBA00004141"/>
    </source>
</evidence>
<dbReference type="InterPro" id="IPR002781">
    <property type="entry name" value="TM_pro_TauE-like"/>
</dbReference>
<keyword evidence="4 5" id="KW-0472">Membrane</keyword>
<evidence type="ECO:0000256" key="2">
    <source>
        <dbReference type="ARBA" id="ARBA00022692"/>
    </source>
</evidence>
<feature type="transmembrane region" description="Helical" evidence="5">
    <location>
        <begin position="78"/>
        <end position="102"/>
    </location>
</feature>
<evidence type="ECO:0000313" key="7">
    <source>
        <dbReference type="Proteomes" id="UP000194139"/>
    </source>
</evidence>
<dbReference type="PANTHER" id="PTHR43483:SF3">
    <property type="entry name" value="MEMBRANE TRANSPORTER PROTEIN HI_0806-RELATED"/>
    <property type="match status" value="1"/>
</dbReference>
<evidence type="ECO:0000256" key="5">
    <source>
        <dbReference type="RuleBase" id="RU363041"/>
    </source>
</evidence>
<dbReference type="Proteomes" id="UP000194139">
    <property type="component" value="Chromosome"/>
</dbReference>
<comment type="subcellular location">
    <subcellularLocation>
        <location evidence="5">Cell membrane</location>
        <topology evidence="5">Multi-pass membrane protein</topology>
    </subcellularLocation>
    <subcellularLocation>
        <location evidence="1">Membrane</location>
        <topology evidence="1">Multi-pass membrane protein</topology>
    </subcellularLocation>
</comment>
<evidence type="ECO:0000256" key="3">
    <source>
        <dbReference type="ARBA" id="ARBA00022989"/>
    </source>
</evidence>
<feature type="transmembrane region" description="Helical" evidence="5">
    <location>
        <begin position="179"/>
        <end position="200"/>
    </location>
</feature>
<reference evidence="6 7" key="1">
    <citation type="submission" date="2017-05" db="EMBL/GenBank/DDBJ databases">
        <title>Complete and WGS of Bordetella genogroups.</title>
        <authorList>
            <person name="Spilker T."/>
            <person name="LiPuma J."/>
        </authorList>
    </citation>
    <scope>NUCLEOTIDE SEQUENCE [LARGE SCALE GENOMIC DNA]</scope>
    <source>
        <strain evidence="6 7">AU17164</strain>
    </source>
</reference>
<sequence>MDIPMLVLLLLLGAGAGFAAGLLGIGGGMVLVPFLTMLFDWHGMQDDLVVHAAIATSMTSILFTSVSSVRAHHAARAVIWRIVAAMAPGLIIGGLLSGGAVFAALHTGWLSAFFAAFVAYSGYSMLRNTKPKASRQMPGLVGTSAAGAGIGFISGLVGAGGGFLSVPFMIWCNVPLRNAVATSAALGFPIALANSAGYVVSGLREAGHTPGMLGYIYWPALLALVCTSVLTAPMGARMAHRLPVATVKRIFAVLLFALAVFMAYKAWRAFA</sequence>
<dbReference type="Pfam" id="PF01925">
    <property type="entry name" value="TauE"/>
    <property type="match status" value="1"/>
</dbReference>
<dbReference type="PANTHER" id="PTHR43483">
    <property type="entry name" value="MEMBRANE TRANSPORTER PROTEIN HI_0806-RELATED"/>
    <property type="match status" value="1"/>
</dbReference>
<feature type="transmembrane region" description="Helical" evidence="5">
    <location>
        <begin position="212"/>
        <end position="230"/>
    </location>
</feature>
<feature type="transmembrane region" description="Helical" evidence="5">
    <location>
        <begin position="108"/>
        <end position="126"/>
    </location>
</feature>
<dbReference type="GO" id="GO:0005886">
    <property type="term" value="C:plasma membrane"/>
    <property type="evidence" value="ECO:0007669"/>
    <property type="project" value="UniProtKB-SubCell"/>
</dbReference>
<feature type="transmembrane region" description="Helical" evidence="5">
    <location>
        <begin position="138"/>
        <end position="159"/>
    </location>
</feature>
<dbReference type="EMBL" id="CP021109">
    <property type="protein sequence ID" value="ARP86167.1"/>
    <property type="molecule type" value="Genomic_DNA"/>
</dbReference>
<evidence type="ECO:0000256" key="4">
    <source>
        <dbReference type="ARBA" id="ARBA00023136"/>
    </source>
</evidence>
<dbReference type="AlphaFoldDB" id="A0A1W6YYJ1"/>